<name>A0A2H3C2Q5_9AGAR</name>
<accession>A0A2H3C2Q5</accession>
<sequence length="98" mass="11305">MRIWIFIHVLSARRLFQRITVAPPSCPSASRLFGTVYRTVAKMSTGYSSGFRTIFGFSFFFVKKFPIIVATFQFWLMVRDGTDTLGEFNNYSVILRST</sequence>
<organism evidence="1 2">
    <name type="scientific">Armillaria solidipes</name>
    <dbReference type="NCBI Taxonomy" id="1076256"/>
    <lineage>
        <taxon>Eukaryota</taxon>
        <taxon>Fungi</taxon>
        <taxon>Dikarya</taxon>
        <taxon>Basidiomycota</taxon>
        <taxon>Agaricomycotina</taxon>
        <taxon>Agaricomycetes</taxon>
        <taxon>Agaricomycetidae</taxon>
        <taxon>Agaricales</taxon>
        <taxon>Marasmiineae</taxon>
        <taxon>Physalacriaceae</taxon>
        <taxon>Armillaria</taxon>
    </lineage>
</organism>
<dbReference type="Proteomes" id="UP000218334">
    <property type="component" value="Unassembled WGS sequence"/>
</dbReference>
<evidence type="ECO:0000313" key="1">
    <source>
        <dbReference type="EMBL" id="PBK77361.1"/>
    </source>
</evidence>
<dbReference type="AlphaFoldDB" id="A0A2H3C2Q5"/>
<keyword evidence="2" id="KW-1185">Reference proteome</keyword>
<gene>
    <name evidence="1" type="ORF">ARMSODRAFT_278224</name>
</gene>
<reference evidence="2" key="1">
    <citation type="journal article" date="2017" name="Nat. Ecol. Evol.">
        <title>Genome expansion and lineage-specific genetic innovations in the forest pathogenic fungi Armillaria.</title>
        <authorList>
            <person name="Sipos G."/>
            <person name="Prasanna A.N."/>
            <person name="Walter M.C."/>
            <person name="O'Connor E."/>
            <person name="Balint B."/>
            <person name="Krizsan K."/>
            <person name="Kiss B."/>
            <person name="Hess J."/>
            <person name="Varga T."/>
            <person name="Slot J."/>
            <person name="Riley R."/>
            <person name="Boka B."/>
            <person name="Rigling D."/>
            <person name="Barry K."/>
            <person name="Lee J."/>
            <person name="Mihaltcheva S."/>
            <person name="LaButti K."/>
            <person name="Lipzen A."/>
            <person name="Waldron R."/>
            <person name="Moloney N.M."/>
            <person name="Sperisen C."/>
            <person name="Kredics L."/>
            <person name="Vagvoelgyi C."/>
            <person name="Patrignani A."/>
            <person name="Fitzpatrick D."/>
            <person name="Nagy I."/>
            <person name="Doyle S."/>
            <person name="Anderson J.B."/>
            <person name="Grigoriev I.V."/>
            <person name="Gueldener U."/>
            <person name="Muensterkoetter M."/>
            <person name="Nagy L.G."/>
        </authorList>
    </citation>
    <scope>NUCLEOTIDE SEQUENCE [LARGE SCALE GENOMIC DNA]</scope>
    <source>
        <strain evidence="2">28-4</strain>
    </source>
</reference>
<evidence type="ECO:0000313" key="2">
    <source>
        <dbReference type="Proteomes" id="UP000218334"/>
    </source>
</evidence>
<dbReference type="EMBL" id="KZ293416">
    <property type="protein sequence ID" value="PBK77361.1"/>
    <property type="molecule type" value="Genomic_DNA"/>
</dbReference>
<protein>
    <submittedName>
        <fullName evidence="1">Uncharacterized protein</fullName>
    </submittedName>
</protein>
<proteinExistence type="predicted"/>